<dbReference type="SMART" id="SM00530">
    <property type="entry name" value="HTH_XRE"/>
    <property type="match status" value="1"/>
</dbReference>
<dbReference type="EMBL" id="VULZ01000002">
    <property type="protein sequence ID" value="MSS13991.1"/>
    <property type="molecule type" value="Genomic_DNA"/>
</dbReference>
<organism evidence="2 3">
    <name type="scientific">Porcincola intestinalis</name>
    <dbReference type="NCBI Taxonomy" id="2606632"/>
    <lineage>
        <taxon>Bacteria</taxon>
        <taxon>Bacillati</taxon>
        <taxon>Bacillota</taxon>
        <taxon>Clostridia</taxon>
        <taxon>Lachnospirales</taxon>
        <taxon>Lachnospiraceae</taxon>
        <taxon>Porcincola</taxon>
    </lineage>
</organism>
<evidence type="ECO:0000313" key="2">
    <source>
        <dbReference type="EMBL" id="MSS13991.1"/>
    </source>
</evidence>
<dbReference type="PROSITE" id="PS50943">
    <property type="entry name" value="HTH_CROC1"/>
    <property type="match status" value="1"/>
</dbReference>
<evidence type="ECO:0000313" key="3">
    <source>
        <dbReference type="Proteomes" id="UP000481852"/>
    </source>
</evidence>
<protein>
    <submittedName>
        <fullName evidence="2">Helix-turn-helix domain-containing protein</fullName>
    </submittedName>
</protein>
<dbReference type="SUPFAM" id="SSF81301">
    <property type="entry name" value="Nucleotidyltransferase"/>
    <property type="match status" value="1"/>
</dbReference>
<dbReference type="Pfam" id="PF12844">
    <property type="entry name" value="HTH_19"/>
    <property type="match status" value="1"/>
</dbReference>
<dbReference type="Pfam" id="PF18765">
    <property type="entry name" value="Polbeta"/>
    <property type="match status" value="1"/>
</dbReference>
<dbReference type="Gene3D" id="3.30.460.10">
    <property type="entry name" value="Beta Polymerase, domain 2"/>
    <property type="match status" value="1"/>
</dbReference>
<dbReference type="PANTHER" id="PTHR43852:SF2">
    <property type="entry name" value="PROTEIN ADENYLYLTRANSFERASE MNTA"/>
    <property type="match status" value="1"/>
</dbReference>
<comment type="caution">
    <text evidence="2">The sequence shown here is derived from an EMBL/GenBank/DDBJ whole genome shotgun (WGS) entry which is preliminary data.</text>
</comment>
<dbReference type="GO" id="GO:0003677">
    <property type="term" value="F:DNA binding"/>
    <property type="evidence" value="ECO:0007669"/>
    <property type="project" value="InterPro"/>
</dbReference>
<dbReference type="RefSeq" id="WP_154522868.1">
    <property type="nucleotide sequence ID" value="NZ_VULZ01000002.1"/>
</dbReference>
<dbReference type="CDD" id="cd00093">
    <property type="entry name" value="HTH_XRE"/>
    <property type="match status" value="1"/>
</dbReference>
<sequence length="157" mass="18206">MTELKSRRLQRKMTQKEVAEQIGISLRSYIMYENDESKEGTPKYRFLLQELDRICLLDETHGVLSIEEIKQICADVFALYHVEFCYLFGSYAKGKATEDSDVDLLVSAETSGLAFFEMTERLRESLHKKVDLLDLKQLSNNENLLREVLKEGIKIYG</sequence>
<reference evidence="2 3" key="1">
    <citation type="submission" date="2019-08" db="EMBL/GenBank/DDBJ databases">
        <title>In-depth cultivation of the pig gut microbiome towards novel bacterial diversity and tailored functional studies.</title>
        <authorList>
            <person name="Wylensek D."/>
            <person name="Hitch T.C.A."/>
            <person name="Clavel T."/>
        </authorList>
    </citation>
    <scope>NUCLEOTIDE SEQUENCE [LARGE SCALE GENOMIC DNA]</scope>
    <source>
        <strain evidence="2 3">Oil+RF-744-WCA-WT-11</strain>
    </source>
</reference>
<dbReference type="NCBIfam" id="NF047752">
    <property type="entry name" value="MntA_antitoxin"/>
    <property type="match status" value="1"/>
</dbReference>
<feature type="domain" description="HTH cro/C1-type" evidence="1">
    <location>
        <begin position="4"/>
        <end position="38"/>
    </location>
</feature>
<dbReference type="InterPro" id="IPR001387">
    <property type="entry name" value="Cro/C1-type_HTH"/>
</dbReference>
<proteinExistence type="predicted"/>
<dbReference type="InterPro" id="IPR043519">
    <property type="entry name" value="NT_sf"/>
</dbReference>
<dbReference type="SUPFAM" id="SSF47413">
    <property type="entry name" value="lambda repressor-like DNA-binding domains"/>
    <property type="match status" value="1"/>
</dbReference>
<dbReference type="Proteomes" id="UP000481852">
    <property type="component" value="Unassembled WGS sequence"/>
</dbReference>
<dbReference type="InterPro" id="IPR041633">
    <property type="entry name" value="Polbeta"/>
</dbReference>
<dbReference type="InterPro" id="IPR052930">
    <property type="entry name" value="TA_antitoxin_MntA"/>
</dbReference>
<accession>A0A6L5X0Y0</accession>
<keyword evidence="3" id="KW-1185">Reference proteome</keyword>
<evidence type="ECO:0000259" key="1">
    <source>
        <dbReference type="PROSITE" id="PS50943"/>
    </source>
</evidence>
<dbReference type="AlphaFoldDB" id="A0A6L5X0Y0"/>
<dbReference type="Gene3D" id="1.10.260.40">
    <property type="entry name" value="lambda repressor-like DNA-binding domains"/>
    <property type="match status" value="1"/>
</dbReference>
<dbReference type="PANTHER" id="PTHR43852">
    <property type="entry name" value="NUCLEOTIDYLTRANSFERASE"/>
    <property type="match status" value="1"/>
</dbReference>
<dbReference type="InterPro" id="IPR010982">
    <property type="entry name" value="Lambda_DNA-bd_dom_sf"/>
</dbReference>
<gene>
    <name evidence="2" type="ORF">FYJ35_02865</name>
</gene>
<dbReference type="CDD" id="cd05403">
    <property type="entry name" value="NT_KNTase_like"/>
    <property type="match status" value="1"/>
</dbReference>
<name>A0A6L5X0Y0_9FIRM</name>